<dbReference type="Gene3D" id="3.20.80.10">
    <property type="entry name" value="Regulatory factor, effector binding domain"/>
    <property type="match status" value="1"/>
</dbReference>
<keyword evidence="1" id="KW-0472">Membrane</keyword>
<gene>
    <name evidence="2" type="ORF">DD559_01670</name>
</gene>
<protein>
    <submittedName>
        <fullName evidence="2">Heme-binding protein</fullName>
    </submittedName>
</protein>
<proteinExistence type="predicted"/>
<evidence type="ECO:0000256" key="1">
    <source>
        <dbReference type="SAM" id="Phobius"/>
    </source>
</evidence>
<dbReference type="AlphaFoldDB" id="A0A2U0SIV2"/>
<dbReference type="InterPro" id="IPR006917">
    <property type="entry name" value="SOUL_heme-bd"/>
</dbReference>
<keyword evidence="1" id="KW-1133">Transmembrane helix</keyword>
<dbReference type="PANTHER" id="PTHR11220">
    <property type="entry name" value="HEME-BINDING PROTEIN-RELATED"/>
    <property type="match status" value="1"/>
</dbReference>
<evidence type="ECO:0000313" key="2">
    <source>
        <dbReference type="EMBL" id="PVX31259.1"/>
    </source>
</evidence>
<sequence length="201" mass="21655">MAKGKTWAWVGGLLGGTAILGAAAYYAFEKASEQPPFTLVEKDGKFEIRDYPELVVAETRAIGTRDAALNAGFSRLADYISAKRRGDNGGSGGEKIAMTAPVLSARQDASWRTQFVMPSKFTLATLPKPSDNVDLATRPARRVAVLRFSGSPDDAVLEKREAELRSWLAAKGLSGGAVEYAFYNSPFIPGALRRNEVLIAL</sequence>
<comment type="caution">
    <text evidence="2">The sequence shown here is derived from an EMBL/GenBank/DDBJ whole genome shotgun (WGS) entry which is preliminary data.</text>
</comment>
<dbReference type="EMBL" id="QENQ01000001">
    <property type="protein sequence ID" value="PVX31259.1"/>
    <property type="molecule type" value="Genomic_DNA"/>
</dbReference>
<dbReference type="Proteomes" id="UP000245890">
    <property type="component" value="Unassembled WGS sequence"/>
</dbReference>
<dbReference type="Pfam" id="PF04832">
    <property type="entry name" value="SOUL"/>
    <property type="match status" value="1"/>
</dbReference>
<evidence type="ECO:0000313" key="3">
    <source>
        <dbReference type="Proteomes" id="UP000245890"/>
    </source>
</evidence>
<accession>A0A2U0SIV2</accession>
<dbReference type="RefSeq" id="WP_116470642.1">
    <property type="nucleotide sequence ID" value="NZ_QENQ01000001.1"/>
</dbReference>
<dbReference type="InterPro" id="IPR011256">
    <property type="entry name" value="Reg_factor_effector_dom_sf"/>
</dbReference>
<name>A0A2U0SIV2_9SPHN</name>
<feature type="transmembrane region" description="Helical" evidence="1">
    <location>
        <begin position="7"/>
        <end position="28"/>
    </location>
</feature>
<dbReference type="OrthoDB" id="2156220at2"/>
<dbReference type="SUPFAM" id="SSF55136">
    <property type="entry name" value="Probable bacterial effector-binding domain"/>
    <property type="match status" value="1"/>
</dbReference>
<organism evidence="2 3">
    <name type="scientific">Sphingomonas pokkalii</name>
    <dbReference type="NCBI Taxonomy" id="2175090"/>
    <lineage>
        <taxon>Bacteria</taxon>
        <taxon>Pseudomonadati</taxon>
        <taxon>Pseudomonadota</taxon>
        <taxon>Alphaproteobacteria</taxon>
        <taxon>Sphingomonadales</taxon>
        <taxon>Sphingomonadaceae</taxon>
        <taxon>Sphingomonas</taxon>
    </lineage>
</organism>
<dbReference type="PANTHER" id="PTHR11220:SF1">
    <property type="entry name" value="HEME-BINDING PROTEIN 2"/>
    <property type="match status" value="1"/>
</dbReference>
<keyword evidence="1" id="KW-0812">Transmembrane</keyword>
<keyword evidence="3" id="KW-1185">Reference proteome</keyword>
<reference evidence="2 3" key="1">
    <citation type="submission" date="2018-05" db="EMBL/GenBank/DDBJ databases">
        <title>Description of Sphingomonas pokkalii sp nov, isolated from the rhizosphere of saline tolerant pokkali rice and its draft genome analysis.</title>
        <authorList>
            <person name="Menon R."/>
            <person name="Kumari S."/>
            <person name="Rameshkumar N."/>
        </authorList>
    </citation>
    <scope>NUCLEOTIDE SEQUENCE [LARGE SCALE GENOMIC DNA]</scope>
    <source>
        <strain evidence="2 3">L3B27</strain>
    </source>
</reference>